<comment type="subcellular location">
    <subcellularLocation>
        <location evidence="1">Cytoplasm</location>
        <location evidence="1">P-body</location>
    </subcellularLocation>
</comment>
<dbReference type="InterPro" id="IPR036652">
    <property type="entry name" value="YjeF_N_dom_sf"/>
</dbReference>
<dbReference type="InterPro" id="IPR036397">
    <property type="entry name" value="RNaseH_sf"/>
</dbReference>
<evidence type="ECO:0000313" key="9">
    <source>
        <dbReference type="EMBL" id="CAJ0923560.1"/>
    </source>
</evidence>
<keyword evidence="10" id="KW-1185">Reference proteome</keyword>
<feature type="compositionally biased region" description="Polar residues" evidence="6">
    <location>
        <begin position="260"/>
        <end position="272"/>
    </location>
</feature>
<gene>
    <name evidence="9" type="ORF">RIMI_LOCUS2034739</name>
</gene>
<keyword evidence="4" id="KW-0963">Cytoplasm</keyword>
<dbReference type="Pfam" id="PF09532">
    <property type="entry name" value="FDF"/>
    <property type="match status" value="1"/>
</dbReference>
<dbReference type="Pfam" id="PF03853">
    <property type="entry name" value="YjeF_N"/>
    <property type="match status" value="1"/>
</dbReference>
<dbReference type="PANTHER" id="PTHR13612:SF0">
    <property type="entry name" value="ENHANCER OF MRNA-DECAPPING PROTEIN 3"/>
    <property type="match status" value="1"/>
</dbReference>
<dbReference type="InterPro" id="IPR019050">
    <property type="entry name" value="FDF_dom"/>
</dbReference>
<feature type="region of interest" description="Disordered" evidence="6">
    <location>
        <begin position="322"/>
        <end position="349"/>
    </location>
</feature>
<evidence type="ECO:0000256" key="4">
    <source>
        <dbReference type="ARBA" id="ARBA00022490"/>
    </source>
</evidence>
<name>A0ABN9KTM8_9NEOB</name>
<dbReference type="InterPro" id="IPR004443">
    <property type="entry name" value="YjeF_N_dom"/>
</dbReference>
<dbReference type="PROSITE" id="PS51385">
    <property type="entry name" value="YJEF_N"/>
    <property type="match status" value="1"/>
</dbReference>
<evidence type="ECO:0000256" key="2">
    <source>
        <dbReference type="ARBA" id="ARBA00006610"/>
    </source>
</evidence>
<evidence type="ECO:0000259" key="7">
    <source>
        <dbReference type="PROSITE" id="PS51385"/>
    </source>
</evidence>
<dbReference type="PANTHER" id="PTHR13612">
    <property type="entry name" value="ENHANCER OF MRNA-DECAPPING PROTEIN 3"/>
    <property type="match status" value="1"/>
</dbReference>
<feature type="domain" description="DFDF" evidence="8">
    <location>
        <begin position="290"/>
        <end position="326"/>
    </location>
</feature>
<evidence type="ECO:0000256" key="5">
    <source>
        <dbReference type="ARBA" id="ARBA00032192"/>
    </source>
</evidence>
<dbReference type="PROSITE" id="PS51512">
    <property type="entry name" value="DFDF"/>
    <property type="match status" value="1"/>
</dbReference>
<feature type="domain" description="YjeF N-terminal" evidence="7">
    <location>
        <begin position="479"/>
        <end position="680"/>
    </location>
</feature>
<reference evidence="9" key="1">
    <citation type="submission" date="2023-07" db="EMBL/GenBank/DDBJ databases">
        <authorList>
            <person name="Stuckert A."/>
        </authorList>
    </citation>
    <scope>NUCLEOTIDE SEQUENCE</scope>
</reference>
<dbReference type="SMART" id="SM01199">
    <property type="entry name" value="FDF"/>
    <property type="match status" value="1"/>
</dbReference>
<evidence type="ECO:0000256" key="3">
    <source>
        <dbReference type="ARBA" id="ARBA00015797"/>
    </source>
</evidence>
<dbReference type="Gene3D" id="3.30.420.10">
    <property type="entry name" value="Ribonuclease H-like superfamily/Ribonuclease H"/>
    <property type="match status" value="1"/>
</dbReference>
<comment type="similarity">
    <text evidence="2">Belongs to the EDC3 family.</text>
</comment>
<dbReference type="SUPFAM" id="SSF64153">
    <property type="entry name" value="YjeF N-terminal domain-like"/>
    <property type="match status" value="1"/>
</dbReference>
<evidence type="ECO:0000256" key="1">
    <source>
        <dbReference type="ARBA" id="ARBA00004201"/>
    </source>
</evidence>
<dbReference type="Pfam" id="PF16598">
    <property type="entry name" value="Edc3_linker"/>
    <property type="match status" value="1"/>
</dbReference>
<dbReference type="Proteomes" id="UP001176940">
    <property type="component" value="Unassembled WGS sequence"/>
</dbReference>
<dbReference type="EMBL" id="CAUEEQ010002758">
    <property type="protein sequence ID" value="CAJ0923560.1"/>
    <property type="molecule type" value="Genomic_DNA"/>
</dbReference>
<evidence type="ECO:0000256" key="6">
    <source>
        <dbReference type="SAM" id="MobiDB-lite"/>
    </source>
</evidence>
<dbReference type="Gene3D" id="3.40.50.10260">
    <property type="entry name" value="YjeF N-terminal domain"/>
    <property type="match status" value="1"/>
</dbReference>
<proteinExistence type="inferred from homology"/>
<evidence type="ECO:0000313" key="10">
    <source>
        <dbReference type="Proteomes" id="UP001176940"/>
    </source>
</evidence>
<comment type="caution">
    <text evidence="9">The sequence shown here is derived from an EMBL/GenBank/DDBJ whole genome shotgun (WGS) entry which is preliminary data.</text>
</comment>
<evidence type="ECO:0000259" key="8">
    <source>
        <dbReference type="PROSITE" id="PS51512"/>
    </source>
</evidence>
<accession>A0ABN9KTM8</accession>
<protein>
    <recommendedName>
        <fullName evidence="3">Enhancer of mRNA-decapping protein 3</fullName>
    </recommendedName>
    <alternativeName>
        <fullName evidence="5">YjeF domain-containing protein 1</fullName>
    </alternativeName>
</protein>
<sequence>MNTEDILGDSSSGTLKPDVCDLYSKIYDHLEGEQRDNVLLETILANLALMLAAAAFLAEASADTLWKRSVLKPENPFKEALSLIIFTKFRLKDTNVVDSRTCWGTEFQRMEDIREKSCRRLVAKPIKRYKDSGSCEDRPRKGRPRVTFASEDKFIRVTSLRNRRLTAAQNRDQDNDPKHTSSLCKGYLTKKESDGVLFQMTWPPQSPDLNPIEMVWGELDRIVKAKGPTSAKHLWELLQDCWKTIPSDYLLKLIKSVQSGSSSSRYPNQATPKKSGPKNGQFKARDDECFGDDLEEIPDTDFDFEGNLALFDKAAVFEEIDTHERKGGGSGGGSKTRGTPNERPPTYRHDENILESEPIVYRRIIVPQPGGKEYCTGGDITISDLTVCTALCQITDLTCSAAAFTVPALSRLCEATSLPAGPGSAAILDPGLEEAGRELSRLPEELLLLSTPLLDDYILEISWTDQDSGLVVPSISYGLHKKLLCVAEKHGLSVEKQLEMSGVCASQMALTLLGGPNRLNPKNVHQRPIVAVLCGPHLKGAQGISCGRHLANHDVDIILFLPNFVKMLEPVTNEINLFCRTEGKQVSNVKDLPNCPVDLVINCLDCHENAFLRDQPWYKAAVDWANQNRAPVLSIDPPVTDQGQGIHAKWSLQLGLPLALGEQAGRVYLCDIGIPQKVFREVGIGYHSPFGCKFVIPLHSM</sequence>
<dbReference type="InterPro" id="IPR025762">
    <property type="entry name" value="DFDF"/>
</dbReference>
<feature type="region of interest" description="Disordered" evidence="6">
    <location>
        <begin position="260"/>
        <end position="286"/>
    </location>
</feature>
<organism evidence="9 10">
    <name type="scientific">Ranitomeya imitator</name>
    <name type="common">mimic poison frog</name>
    <dbReference type="NCBI Taxonomy" id="111125"/>
    <lineage>
        <taxon>Eukaryota</taxon>
        <taxon>Metazoa</taxon>
        <taxon>Chordata</taxon>
        <taxon>Craniata</taxon>
        <taxon>Vertebrata</taxon>
        <taxon>Euteleostomi</taxon>
        <taxon>Amphibia</taxon>
        <taxon>Batrachia</taxon>
        <taxon>Anura</taxon>
        <taxon>Neobatrachia</taxon>
        <taxon>Hyloidea</taxon>
        <taxon>Dendrobatidae</taxon>
        <taxon>Dendrobatinae</taxon>
        <taxon>Ranitomeya</taxon>
    </lineage>
</organism>